<gene>
    <name evidence="1" type="ORF">JBS370_LOCUS37208</name>
</gene>
<evidence type="ECO:0000313" key="1">
    <source>
        <dbReference type="EMBL" id="CAF4215737.1"/>
    </source>
</evidence>
<evidence type="ECO:0000313" key="2">
    <source>
        <dbReference type="Proteomes" id="UP000663836"/>
    </source>
</evidence>
<dbReference type="InterPro" id="IPR032675">
    <property type="entry name" value="LRR_dom_sf"/>
</dbReference>
<dbReference type="Proteomes" id="UP000663836">
    <property type="component" value="Unassembled WGS sequence"/>
</dbReference>
<sequence length="217" mass="25962">MIHLLKKLIYLPRLFSLSIEFYGTCDVYQSIFALPMLKYLKVTSFEYRSSLSLPIAINNQQLNTIKILMIHHSCTFNELATILSYTHELTHLSFMHFSDNDSNIEMILSITLSNLICISMNVIFLEFDKIEMFMKKISSKLKVLRFSTRSQDRSYLLSNRWEEFILQHLPYLEKFYFKYNINIDYQDELADFPWQSDLFISSFWIERKWIFGCGCER</sequence>
<accession>A0A820C2Y7</accession>
<organism evidence="1 2">
    <name type="scientific">Rotaria sordida</name>
    <dbReference type="NCBI Taxonomy" id="392033"/>
    <lineage>
        <taxon>Eukaryota</taxon>
        <taxon>Metazoa</taxon>
        <taxon>Spiralia</taxon>
        <taxon>Gnathifera</taxon>
        <taxon>Rotifera</taxon>
        <taxon>Eurotatoria</taxon>
        <taxon>Bdelloidea</taxon>
        <taxon>Philodinida</taxon>
        <taxon>Philodinidae</taxon>
        <taxon>Rotaria</taxon>
    </lineage>
</organism>
<dbReference type="Gene3D" id="3.80.10.10">
    <property type="entry name" value="Ribonuclease Inhibitor"/>
    <property type="match status" value="1"/>
</dbReference>
<reference evidence="1" key="1">
    <citation type="submission" date="2021-02" db="EMBL/GenBank/DDBJ databases">
        <authorList>
            <person name="Nowell W R."/>
        </authorList>
    </citation>
    <scope>NUCLEOTIDE SEQUENCE</scope>
</reference>
<name>A0A820C2Y7_9BILA</name>
<dbReference type="EMBL" id="CAJOBD010016455">
    <property type="protein sequence ID" value="CAF4215737.1"/>
    <property type="molecule type" value="Genomic_DNA"/>
</dbReference>
<comment type="caution">
    <text evidence="1">The sequence shown here is derived from an EMBL/GenBank/DDBJ whole genome shotgun (WGS) entry which is preliminary data.</text>
</comment>
<proteinExistence type="predicted"/>
<dbReference type="SUPFAM" id="SSF52047">
    <property type="entry name" value="RNI-like"/>
    <property type="match status" value="1"/>
</dbReference>
<dbReference type="AlphaFoldDB" id="A0A820C2Y7"/>
<protein>
    <submittedName>
        <fullName evidence="1">Uncharacterized protein</fullName>
    </submittedName>
</protein>